<protein>
    <submittedName>
        <fullName evidence="1">Uncharacterized protein</fullName>
    </submittedName>
</protein>
<accession>A0A4Y5TP52</accession>
<evidence type="ECO:0000313" key="1">
    <source>
        <dbReference type="EMBL" id="QDB71082.1"/>
    </source>
</evidence>
<dbReference type="Proteomes" id="UP000319063">
    <property type="component" value="Segment"/>
</dbReference>
<evidence type="ECO:0000313" key="2">
    <source>
        <dbReference type="Proteomes" id="UP000319063"/>
    </source>
</evidence>
<organism evidence="1 2">
    <name type="scientific">Serratia phage Moabite</name>
    <dbReference type="NCBI Taxonomy" id="2587814"/>
    <lineage>
        <taxon>Viruses</taxon>
        <taxon>Duplodnaviria</taxon>
        <taxon>Heunggongvirae</taxon>
        <taxon>Uroviricota</taxon>
        <taxon>Caudoviricetes</taxon>
        <taxon>Chimalliviridae</taxon>
        <taxon>Moabitevirus</taxon>
        <taxon>Moabitevirus moabite</taxon>
    </lineage>
</organism>
<dbReference type="EMBL" id="MK994515">
    <property type="protein sequence ID" value="QDB71082.1"/>
    <property type="molecule type" value="Genomic_DNA"/>
</dbReference>
<name>A0A4Y5TP52_9CAUD</name>
<keyword evidence="2" id="KW-1185">Reference proteome</keyword>
<gene>
    <name evidence="1" type="ORF">CPT_Moabite_050</name>
</gene>
<proteinExistence type="predicted"/>
<sequence length="497" mass="55336">MKPQVIDAIFFESSNYDDQFSRSFDTHFDGDVSNDLLRNTNNGRNLSPTALSRSVGSAITMQSRHRGEIVIPGGWGEKRLSFIITVLIDDYNGRSRRQVLTGYTDYNGVSRVSGSLDDEMLLYVNNSTTIADTVFSTGRGNTRRSRIESNDYIIRPNALRNDRTRRLGFDEPERLLRPNDIFNNRSIAEQTRFLGGSDEIIDTRGDLGNEIKLGRRTDNNASNYLSRVLRAGIMAETNTQPEFNVESRFAAEELTPAEHAAAATMPNDIGSNTLFMEFLASCDFGVSGSITLREFADCTDWDERATRFIDAGEVGKRGYTGYERGRGSDWKGSDRKTIAASIIAQSVPALMMQHFISDAIIKITNDTLTGEMKALVEGPRAMIPGMDVTPYLTPLEDLLVLQVGEVVSHNNQMLIDVQIDCSVITDIKITISIEGDEDEEFVAPCFCDGLTSPMKTPDYDQAAKIGNDLSAIIDDVVDQMRAETDEPTRDYFDRDGY</sequence>
<reference evidence="2" key="1">
    <citation type="submission" date="2019-05" db="EMBL/GenBank/DDBJ databases">
        <title>Complete Genome Sequence of Serratia marcescens Myophage Moabite.</title>
        <authorList>
            <person name="Price L."/>
            <person name="Rohren M."/>
            <person name="Newkirk H."/>
            <person name="Liu M."/>
            <person name="Ramsey J."/>
        </authorList>
    </citation>
    <scope>NUCLEOTIDE SEQUENCE [LARGE SCALE GENOMIC DNA]</scope>
</reference>